<sequence length="107" mass="12316">MNNFIYYLEGSGKSGLYKKGTPRYPAERKVLKTYEAFNAIRDAHLSSNRHSAQLTTFKDLQQNYYGVTEKDVEKLLRLCRVCAAARHPPPAPRALRAILSREIFERV</sequence>
<dbReference type="RefSeq" id="XP_033392254.1">
    <property type="nucleotide sequence ID" value="XM_033541351.1"/>
</dbReference>
<dbReference type="GeneID" id="54298847"/>
<evidence type="ECO:0008006" key="3">
    <source>
        <dbReference type="Google" id="ProtNLM"/>
    </source>
</evidence>
<protein>
    <recommendedName>
        <fullName evidence="3">Integrase zinc-binding domain-containing protein</fullName>
    </recommendedName>
</protein>
<accession>A0A6A6AY56</accession>
<dbReference type="AlphaFoldDB" id="A0A6A6AY56"/>
<feature type="non-terminal residue" evidence="1">
    <location>
        <position position="107"/>
    </location>
</feature>
<dbReference type="EMBL" id="ML995518">
    <property type="protein sequence ID" value="KAF2136536.1"/>
    <property type="molecule type" value="Genomic_DNA"/>
</dbReference>
<organism evidence="1 2">
    <name type="scientific">Aplosporella prunicola CBS 121167</name>
    <dbReference type="NCBI Taxonomy" id="1176127"/>
    <lineage>
        <taxon>Eukaryota</taxon>
        <taxon>Fungi</taxon>
        <taxon>Dikarya</taxon>
        <taxon>Ascomycota</taxon>
        <taxon>Pezizomycotina</taxon>
        <taxon>Dothideomycetes</taxon>
        <taxon>Dothideomycetes incertae sedis</taxon>
        <taxon>Botryosphaeriales</taxon>
        <taxon>Aplosporellaceae</taxon>
        <taxon>Aplosporella</taxon>
    </lineage>
</organism>
<evidence type="ECO:0000313" key="1">
    <source>
        <dbReference type="EMBL" id="KAF2136536.1"/>
    </source>
</evidence>
<evidence type="ECO:0000313" key="2">
    <source>
        <dbReference type="Proteomes" id="UP000799438"/>
    </source>
</evidence>
<name>A0A6A6AY56_9PEZI</name>
<keyword evidence="2" id="KW-1185">Reference proteome</keyword>
<gene>
    <name evidence="1" type="ORF">K452DRAFT_292315</name>
</gene>
<reference evidence="1" key="1">
    <citation type="journal article" date="2020" name="Stud. Mycol.">
        <title>101 Dothideomycetes genomes: a test case for predicting lifestyles and emergence of pathogens.</title>
        <authorList>
            <person name="Haridas S."/>
            <person name="Albert R."/>
            <person name="Binder M."/>
            <person name="Bloem J."/>
            <person name="Labutti K."/>
            <person name="Salamov A."/>
            <person name="Andreopoulos B."/>
            <person name="Baker S."/>
            <person name="Barry K."/>
            <person name="Bills G."/>
            <person name="Bluhm B."/>
            <person name="Cannon C."/>
            <person name="Castanera R."/>
            <person name="Culley D."/>
            <person name="Daum C."/>
            <person name="Ezra D."/>
            <person name="Gonzalez J."/>
            <person name="Henrissat B."/>
            <person name="Kuo A."/>
            <person name="Liang C."/>
            <person name="Lipzen A."/>
            <person name="Lutzoni F."/>
            <person name="Magnuson J."/>
            <person name="Mondo S."/>
            <person name="Nolan M."/>
            <person name="Ohm R."/>
            <person name="Pangilinan J."/>
            <person name="Park H.-J."/>
            <person name="Ramirez L."/>
            <person name="Alfaro M."/>
            <person name="Sun H."/>
            <person name="Tritt A."/>
            <person name="Yoshinaga Y."/>
            <person name="Zwiers L.-H."/>
            <person name="Turgeon B."/>
            <person name="Goodwin S."/>
            <person name="Spatafora J."/>
            <person name="Crous P."/>
            <person name="Grigoriev I."/>
        </authorList>
    </citation>
    <scope>NUCLEOTIDE SEQUENCE</scope>
    <source>
        <strain evidence="1">CBS 121167</strain>
    </source>
</reference>
<proteinExistence type="predicted"/>
<dbReference type="Proteomes" id="UP000799438">
    <property type="component" value="Unassembled WGS sequence"/>
</dbReference>